<keyword evidence="3" id="KW-0597">Phosphoprotein</keyword>
<feature type="signal peptide" evidence="20">
    <location>
        <begin position="1"/>
        <end position="23"/>
    </location>
</feature>
<evidence type="ECO:0000256" key="18">
    <source>
        <dbReference type="SAM" id="MobiDB-lite"/>
    </source>
</evidence>
<comment type="caution">
    <text evidence="22">The sequence shown here is derived from an EMBL/GenBank/DDBJ whole genome shotgun (WGS) entry which is preliminary data.</text>
</comment>
<keyword evidence="5 19" id="KW-0812">Transmembrane</keyword>
<evidence type="ECO:0000256" key="6">
    <source>
        <dbReference type="ARBA" id="ARBA00022729"/>
    </source>
</evidence>
<keyword evidence="14" id="KW-1015">Disulfide bond</keyword>
<feature type="transmembrane region" description="Helical" evidence="19">
    <location>
        <begin position="363"/>
        <end position="386"/>
    </location>
</feature>
<keyword evidence="16" id="KW-0325">Glycoprotein</keyword>
<feature type="domain" description="Ig-like" evidence="21">
    <location>
        <begin position="135"/>
        <end position="221"/>
    </location>
</feature>
<dbReference type="InterPro" id="IPR007110">
    <property type="entry name" value="Ig-like_dom"/>
</dbReference>
<evidence type="ECO:0000256" key="4">
    <source>
        <dbReference type="ARBA" id="ARBA00022679"/>
    </source>
</evidence>
<sequence length="558" mass="61600">MPGKCQMVMISVLLWCSCSNVRASTPLKGPPTADQTKSQTIATIGSTVRLNCPVFGVPAPMIQWSKNGEQIDFHWERHKSKKNILKIKHVTEDDTGIFMCKAINGFGSIQVRVELIVIEPSGIPSSLENAGVAAPVFTQETKMAKQHQALSVGDSFKVGCEALGSPEPNIFWFKDGQRITESVQYHQGRSILEFSILGTADSGVYTCHAQNVIGDRTKNFTLGVKQTVGTTHAIVTEVGPTNTTVIAGGSTTLQCKVKSLDRPHVKWLKRLEYHEQEASNTLKVGNERYRILDSTEDILTGNDEYLNNLILPQLEEDDSGMYICFVTNSGFGNLTYKSMNLKVLPKSSVTTPHEPKASSSDPILVVVICLSAAVLSLLVMIIVCVLRKPVNRRGNGGNGVDNASSESGEVQKPFMKSCVIAHKPLPVPPTQTGSGSRFGPWSRTIYPEYEQKLTGKDSGFNTSLCTPSDPSPRDLESPNTYEVPFSHRVNSRPRSENPYVFQSGQYLRPPSSRSQRSDPNWPMRNNYPFGNTLAPSNLRGSQFFYNDFDDHHRFVPQN</sequence>
<dbReference type="GO" id="GO:0005524">
    <property type="term" value="F:ATP binding"/>
    <property type="evidence" value="ECO:0007669"/>
    <property type="project" value="UniProtKB-KW"/>
</dbReference>
<dbReference type="OrthoDB" id="6412111at2759"/>
<keyword evidence="4" id="KW-0808">Transferase</keyword>
<evidence type="ECO:0000313" key="22">
    <source>
        <dbReference type="EMBL" id="TRY77152.1"/>
    </source>
</evidence>
<evidence type="ECO:0000256" key="3">
    <source>
        <dbReference type="ARBA" id="ARBA00022553"/>
    </source>
</evidence>
<dbReference type="Proteomes" id="UP000318571">
    <property type="component" value="Chromosome 5"/>
</dbReference>
<dbReference type="FunFam" id="2.60.40.10:FF:000016">
    <property type="entry name" value="Fibroblast growth factor receptor"/>
    <property type="match status" value="1"/>
</dbReference>
<feature type="domain" description="Ig-like" evidence="21">
    <location>
        <begin position="233"/>
        <end position="340"/>
    </location>
</feature>
<dbReference type="InterPro" id="IPR013098">
    <property type="entry name" value="Ig_I-set"/>
</dbReference>
<dbReference type="EC" id="2.7.10.1" evidence="2"/>
<dbReference type="Gene3D" id="2.60.40.10">
    <property type="entry name" value="Immunoglobulins"/>
    <property type="match status" value="3"/>
</dbReference>
<feature type="compositionally biased region" description="Polar residues" evidence="18">
    <location>
        <begin position="459"/>
        <end position="468"/>
    </location>
</feature>
<evidence type="ECO:0000256" key="13">
    <source>
        <dbReference type="ARBA" id="ARBA00023137"/>
    </source>
</evidence>
<feature type="region of interest" description="Disordered" evidence="18">
    <location>
        <begin position="457"/>
        <end position="528"/>
    </location>
</feature>
<dbReference type="SMART" id="SM00409">
    <property type="entry name" value="IG"/>
    <property type="match status" value="3"/>
</dbReference>
<dbReference type="PANTHER" id="PTHR19890">
    <property type="entry name" value="FIBROBLAST GROWTH FACTOR RECEPTOR"/>
    <property type="match status" value="1"/>
</dbReference>
<feature type="compositionally biased region" description="Low complexity" evidence="18">
    <location>
        <begin position="508"/>
        <end position="519"/>
    </location>
</feature>
<dbReference type="FunFam" id="2.60.40.10:FF:000020">
    <property type="entry name" value="Fibroblast growth factor receptor"/>
    <property type="match status" value="1"/>
</dbReference>
<keyword evidence="15" id="KW-0675">Receptor</keyword>
<evidence type="ECO:0000256" key="15">
    <source>
        <dbReference type="ARBA" id="ARBA00023170"/>
    </source>
</evidence>
<evidence type="ECO:0000256" key="11">
    <source>
        <dbReference type="ARBA" id="ARBA00022989"/>
    </source>
</evidence>
<evidence type="ECO:0000256" key="17">
    <source>
        <dbReference type="ARBA" id="ARBA00023319"/>
    </source>
</evidence>
<evidence type="ECO:0000259" key="21">
    <source>
        <dbReference type="PROSITE" id="PS50835"/>
    </source>
</evidence>
<dbReference type="InterPro" id="IPR036179">
    <property type="entry name" value="Ig-like_dom_sf"/>
</dbReference>
<organism evidence="22 23">
    <name type="scientific">Tigriopus californicus</name>
    <name type="common">Marine copepod</name>
    <dbReference type="NCBI Taxonomy" id="6832"/>
    <lineage>
        <taxon>Eukaryota</taxon>
        <taxon>Metazoa</taxon>
        <taxon>Ecdysozoa</taxon>
        <taxon>Arthropoda</taxon>
        <taxon>Crustacea</taxon>
        <taxon>Multicrustacea</taxon>
        <taxon>Hexanauplia</taxon>
        <taxon>Copepoda</taxon>
        <taxon>Harpacticoida</taxon>
        <taxon>Harpacticidae</taxon>
        <taxon>Tigriopus</taxon>
    </lineage>
</organism>
<evidence type="ECO:0000256" key="8">
    <source>
        <dbReference type="ARBA" id="ARBA00022741"/>
    </source>
</evidence>
<dbReference type="STRING" id="6832.A0A553PHI7"/>
<dbReference type="AlphaFoldDB" id="A0A553PHI7"/>
<evidence type="ECO:0000256" key="5">
    <source>
        <dbReference type="ARBA" id="ARBA00022692"/>
    </source>
</evidence>
<keyword evidence="23" id="KW-1185">Reference proteome</keyword>
<evidence type="ECO:0000256" key="12">
    <source>
        <dbReference type="ARBA" id="ARBA00023136"/>
    </source>
</evidence>
<comment type="subcellular location">
    <subcellularLocation>
        <location evidence="1">Membrane</location>
        <topology evidence="1">Single-pass membrane protein</topology>
    </subcellularLocation>
</comment>
<dbReference type="PROSITE" id="PS50835">
    <property type="entry name" value="IG_LIKE"/>
    <property type="match status" value="3"/>
</dbReference>
<keyword evidence="10" id="KW-0067">ATP-binding</keyword>
<dbReference type="EMBL" id="VCGU01000004">
    <property type="protein sequence ID" value="TRY77152.1"/>
    <property type="molecule type" value="Genomic_DNA"/>
</dbReference>
<dbReference type="FunFam" id="2.60.40.10:FF:000593">
    <property type="entry name" value="Fibroblast growth factor receptor-like 1"/>
    <property type="match status" value="1"/>
</dbReference>
<evidence type="ECO:0000256" key="16">
    <source>
        <dbReference type="ARBA" id="ARBA00023180"/>
    </source>
</evidence>
<keyword evidence="17" id="KW-0393">Immunoglobulin domain</keyword>
<evidence type="ECO:0000256" key="1">
    <source>
        <dbReference type="ARBA" id="ARBA00004167"/>
    </source>
</evidence>
<dbReference type="InterPro" id="IPR013783">
    <property type="entry name" value="Ig-like_fold"/>
</dbReference>
<dbReference type="PANTHER" id="PTHR19890:SF10">
    <property type="entry name" value="FIBROBLAST GROWTH FACTOR RECEPTOR-LIKE 1"/>
    <property type="match status" value="1"/>
</dbReference>
<gene>
    <name evidence="22" type="ORF">TCAL_00066</name>
</gene>
<protein>
    <recommendedName>
        <fullName evidence="2">receptor protein-tyrosine kinase</fullName>
        <ecNumber evidence="2">2.7.10.1</ecNumber>
    </recommendedName>
</protein>
<feature type="domain" description="Ig-like" evidence="21">
    <location>
        <begin position="31"/>
        <end position="116"/>
    </location>
</feature>
<dbReference type="InterPro" id="IPR003598">
    <property type="entry name" value="Ig_sub2"/>
</dbReference>
<accession>A0A553PHI7</accession>
<keyword evidence="7" id="KW-0677">Repeat</keyword>
<dbReference type="PROSITE" id="PS51257">
    <property type="entry name" value="PROKAR_LIPOPROTEIN"/>
    <property type="match status" value="1"/>
</dbReference>
<evidence type="ECO:0000256" key="10">
    <source>
        <dbReference type="ARBA" id="ARBA00022840"/>
    </source>
</evidence>
<evidence type="ECO:0000256" key="7">
    <source>
        <dbReference type="ARBA" id="ARBA00022737"/>
    </source>
</evidence>
<dbReference type="InterPro" id="IPR003599">
    <property type="entry name" value="Ig_sub"/>
</dbReference>
<evidence type="ECO:0000256" key="14">
    <source>
        <dbReference type="ARBA" id="ARBA00023157"/>
    </source>
</evidence>
<feature type="chain" id="PRO_5022211374" description="receptor protein-tyrosine kinase" evidence="20">
    <location>
        <begin position="24"/>
        <end position="558"/>
    </location>
</feature>
<dbReference type="Pfam" id="PF00047">
    <property type="entry name" value="ig"/>
    <property type="match status" value="1"/>
</dbReference>
<evidence type="ECO:0000313" key="23">
    <source>
        <dbReference type="Proteomes" id="UP000318571"/>
    </source>
</evidence>
<keyword evidence="11 19" id="KW-1133">Transmembrane helix</keyword>
<keyword evidence="13" id="KW-0829">Tyrosine-protein kinase</keyword>
<keyword evidence="9" id="KW-0418">Kinase</keyword>
<name>A0A553PHI7_TIGCA</name>
<keyword evidence="6 20" id="KW-0732">Signal</keyword>
<keyword evidence="12 19" id="KW-0472">Membrane</keyword>
<evidence type="ECO:0000256" key="9">
    <source>
        <dbReference type="ARBA" id="ARBA00022777"/>
    </source>
</evidence>
<dbReference type="GO" id="GO:0004714">
    <property type="term" value="F:transmembrane receptor protein tyrosine kinase activity"/>
    <property type="evidence" value="ECO:0007669"/>
    <property type="project" value="UniProtKB-EC"/>
</dbReference>
<evidence type="ECO:0000256" key="20">
    <source>
        <dbReference type="SAM" id="SignalP"/>
    </source>
</evidence>
<keyword evidence="8" id="KW-0547">Nucleotide-binding</keyword>
<dbReference type="Pfam" id="PF07679">
    <property type="entry name" value="I-set"/>
    <property type="match status" value="2"/>
</dbReference>
<dbReference type="SMART" id="SM00408">
    <property type="entry name" value="IGc2"/>
    <property type="match status" value="3"/>
</dbReference>
<reference evidence="22 23" key="1">
    <citation type="journal article" date="2018" name="Nat. Ecol. Evol.">
        <title>Genomic signatures of mitonuclear coevolution across populations of Tigriopus californicus.</title>
        <authorList>
            <person name="Barreto F.S."/>
            <person name="Watson E.T."/>
            <person name="Lima T.G."/>
            <person name="Willett C.S."/>
            <person name="Edmands S."/>
            <person name="Li W."/>
            <person name="Burton R.S."/>
        </authorList>
    </citation>
    <scope>NUCLEOTIDE SEQUENCE [LARGE SCALE GENOMIC DNA]</scope>
    <source>
        <strain evidence="22 23">San Diego</strain>
    </source>
</reference>
<dbReference type="GO" id="GO:0016020">
    <property type="term" value="C:membrane"/>
    <property type="evidence" value="ECO:0007669"/>
    <property type="project" value="UniProtKB-SubCell"/>
</dbReference>
<dbReference type="SUPFAM" id="SSF48726">
    <property type="entry name" value="Immunoglobulin"/>
    <property type="match status" value="3"/>
</dbReference>
<evidence type="ECO:0000256" key="19">
    <source>
        <dbReference type="SAM" id="Phobius"/>
    </source>
</evidence>
<evidence type="ECO:0000256" key="2">
    <source>
        <dbReference type="ARBA" id="ARBA00011902"/>
    </source>
</evidence>
<dbReference type="OMA" id="SGMYICF"/>
<proteinExistence type="predicted"/>
<dbReference type="InterPro" id="IPR013151">
    <property type="entry name" value="Immunoglobulin_dom"/>
</dbReference>
<dbReference type="InterPro" id="IPR052615">
    <property type="entry name" value="FGFRL"/>
</dbReference>